<comment type="caution">
    <text evidence="9">The sequence shown here is derived from an EMBL/GenBank/DDBJ whole genome shotgun (WGS) entry which is preliminary data.</text>
</comment>
<evidence type="ECO:0000313" key="10">
    <source>
        <dbReference type="Proteomes" id="UP001589734"/>
    </source>
</evidence>
<reference evidence="9 10" key="1">
    <citation type="submission" date="2024-09" db="EMBL/GenBank/DDBJ databases">
        <authorList>
            <person name="Sun Q."/>
            <person name="Mori K."/>
        </authorList>
    </citation>
    <scope>NUCLEOTIDE SEQUENCE [LARGE SCALE GENOMIC DNA]</scope>
    <source>
        <strain evidence="9 10">CGMCC 1.12926</strain>
    </source>
</reference>
<dbReference type="Proteomes" id="UP001589734">
    <property type="component" value="Unassembled WGS sequence"/>
</dbReference>
<dbReference type="SUPFAM" id="SSF56935">
    <property type="entry name" value="Porins"/>
    <property type="match status" value="1"/>
</dbReference>
<comment type="similarity">
    <text evidence="2">Belongs to the OmpP1/FadL family.</text>
</comment>
<keyword evidence="10" id="KW-1185">Reference proteome</keyword>
<keyword evidence="5 8" id="KW-0732">Signal</keyword>
<keyword evidence="7" id="KW-0998">Cell outer membrane</keyword>
<dbReference type="InterPro" id="IPR005017">
    <property type="entry name" value="OMPP1/FadL/TodX"/>
</dbReference>
<evidence type="ECO:0000256" key="4">
    <source>
        <dbReference type="ARBA" id="ARBA00022692"/>
    </source>
</evidence>
<evidence type="ECO:0000256" key="3">
    <source>
        <dbReference type="ARBA" id="ARBA00022452"/>
    </source>
</evidence>
<proteinExistence type="inferred from homology"/>
<comment type="subcellular location">
    <subcellularLocation>
        <location evidence="1">Cell outer membrane</location>
        <topology evidence="1">Multi-pass membrane protein</topology>
    </subcellularLocation>
</comment>
<organism evidence="9 10">
    <name type="scientific">Flavobacterium procerum</name>
    <dbReference type="NCBI Taxonomy" id="1455569"/>
    <lineage>
        <taxon>Bacteria</taxon>
        <taxon>Pseudomonadati</taxon>
        <taxon>Bacteroidota</taxon>
        <taxon>Flavobacteriia</taxon>
        <taxon>Flavobacteriales</taxon>
        <taxon>Flavobacteriaceae</taxon>
        <taxon>Flavobacterium</taxon>
    </lineage>
</organism>
<protein>
    <submittedName>
        <fullName evidence="9">OmpP1/FadL family transporter</fullName>
    </submittedName>
</protein>
<keyword evidence="3" id="KW-1134">Transmembrane beta strand</keyword>
<feature type="chain" id="PRO_5047302333" evidence="8">
    <location>
        <begin position="20"/>
        <end position="505"/>
    </location>
</feature>
<sequence>MKKIFFLLIAGLSASVSYSQEISDAVRFSQNNLTGTARFRAMSGAFGAVGGDLSAISVNPAGSAIFNNNQVGISFSNLNTKNNSEYFNTQTSDKDNSFILNQAGAVFVFNDRNPNSKWKKISIGATYENTNNFNNDSFSAGTNLGNSVASYFLAYANGDAFNSPVALGDITGIDYENQFYNEQQAYFGYYGFVINPVTNNNNNTQYTSNVPAGPKYQENEVRERGYNSKVSFNIATSYMDRIYFGANLNVHVTDYRRTSSFYESNNSPLEPTATISNLRFNNDLYTYGNGFSFQLGTIAKVTNNFRLGVSYESNTWYELYDEISQSLYTTTQAANGPENYADVNPNLVNVYESYTLQTPAKWTFSAAYVFGKSGLLSIDYGIKDYSNTKYKPTDDSYFRNLNSRISNTLTSVGELRIGGEYKIKQLSLRGGYRFEGSPYKDGSTIGDLTSYSGGLGYNFGGTKLDLAYSYFERKSNQDFFSKGQTGAPNMLTKMNNVTLTLLFEL</sequence>
<dbReference type="Gene3D" id="2.40.160.60">
    <property type="entry name" value="Outer membrane protein transport protein (OMPP1/FadL/TodX)"/>
    <property type="match status" value="1"/>
</dbReference>
<evidence type="ECO:0000256" key="5">
    <source>
        <dbReference type="ARBA" id="ARBA00022729"/>
    </source>
</evidence>
<gene>
    <name evidence="9" type="ORF">ACFFLS_23425</name>
</gene>
<dbReference type="RefSeq" id="WP_379682989.1">
    <property type="nucleotide sequence ID" value="NZ_JBHLYW010000029.1"/>
</dbReference>
<feature type="signal peptide" evidence="8">
    <location>
        <begin position="1"/>
        <end position="19"/>
    </location>
</feature>
<evidence type="ECO:0000313" key="9">
    <source>
        <dbReference type="EMBL" id="MFC0080016.1"/>
    </source>
</evidence>
<evidence type="ECO:0000256" key="2">
    <source>
        <dbReference type="ARBA" id="ARBA00008163"/>
    </source>
</evidence>
<dbReference type="Pfam" id="PF03349">
    <property type="entry name" value="Toluene_X"/>
    <property type="match status" value="1"/>
</dbReference>
<dbReference type="EMBL" id="JBHLYW010000029">
    <property type="protein sequence ID" value="MFC0080016.1"/>
    <property type="molecule type" value="Genomic_DNA"/>
</dbReference>
<evidence type="ECO:0000256" key="8">
    <source>
        <dbReference type="SAM" id="SignalP"/>
    </source>
</evidence>
<accession>A0ABV6BX42</accession>
<keyword evidence="4" id="KW-0812">Transmembrane</keyword>
<evidence type="ECO:0000256" key="6">
    <source>
        <dbReference type="ARBA" id="ARBA00023136"/>
    </source>
</evidence>
<keyword evidence="6" id="KW-0472">Membrane</keyword>
<name>A0ABV6BX42_9FLAO</name>
<evidence type="ECO:0000256" key="7">
    <source>
        <dbReference type="ARBA" id="ARBA00023237"/>
    </source>
</evidence>
<evidence type="ECO:0000256" key="1">
    <source>
        <dbReference type="ARBA" id="ARBA00004571"/>
    </source>
</evidence>